<name>A0ABR0TKW4_AURPU</name>
<feature type="domain" description="C2H2-type" evidence="3">
    <location>
        <begin position="200"/>
        <end position="227"/>
    </location>
</feature>
<keyword evidence="5" id="KW-1185">Reference proteome</keyword>
<sequence length="540" mass="59043">MNGSNQKQHINSNEDVLMDDLILDSTLNGIVFDNMGINNIDQSPSETSFRTCSLTNDTFMFGSSAVPTAFYDRDGVGNSLPCNDMMTGSTGDKPVHNFLDGFYPDASGHIDHSYATQVPLLGTRIFMPQLSAQGPTSYPTGLPLHCSPQTPSSTVVNYPTPASISPAEQPQIEALKTPTKPGKKARKYKGGNPTKQKKEWPCPHCTRVATCASNLAEHILTHTKVKDYACIYVNESDEICLKHFARPWGLRRHCNDVHKIEVQVKKGGGMRILGPYLGDGSPKGRRTEGTKQTESVSSLAPTHSTDEASSPDGDPHTPLPNIDHIMITTRGPEGACFCADCDMDLFQDVELIEHNHLVHGSPLSSYCSCNLCNVRNYSSETWANPQSTLFDIFETSEDTMEVDAPEADMKIDPRLLSPGDDIYNGEYDMTNTCSTPHAHSSSSLINADVNSPISSPTPVPSISSMDGESPIPIPPPAHRVVDTHSSVWARLMENTIITYTPDGFPVHDCPPVSPTTFYGLMGLDYNNMTDEERRTYLGGR</sequence>
<dbReference type="InterPro" id="IPR036236">
    <property type="entry name" value="Znf_C2H2_sf"/>
</dbReference>
<protein>
    <recommendedName>
        <fullName evidence="3">C2H2-type domain-containing protein</fullName>
    </recommendedName>
</protein>
<dbReference type="SUPFAM" id="SSF57667">
    <property type="entry name" value="beta-beta-alpha zinc fingers"/>
    <property type="match status" value="1"/>
</dbReference>
<keyword evidence="1" id="KW-0479">Metal-binding</keyword>
<dbReference type="Proteomes" id="UP001341245">
    <property type="component" value="Unassembled WGS sequence"/>
</dbReference>
<dbReference type="SMART" id="SM00355">
    <property type="entry name" value="ZnF_C2H2"/>
    <property type="match status" value="3"/>
</dbReference>
<keyword evidence="1" id="KW-0862">Zinc</keyword>
<keyword evidence="1" id="KW-0863">Zinc-finger</keyword>
<feature type="compositionally biased region" description="Polar residues" evidence="2">
    <location>
        <begin position="292"/>
        <end position="303"/>
    </location>
</feature>
<evidence type="ECO:0000313" key="5">
    <source>
        <dbReference type="Proteomes" id="UP001341245"/>
    </source>
</evidence>
<organism evidence="4 5">
    <name type="scientific">Aureobasidium pullulans</name>
    <name type="common">Black yeast</name>
    <name type="synonym">Pullularia pullulans</name>
    <dbReference type="NCBI Taxonomy" id="5580"/>
    <lineage>
        <taxon>Eukaryota</taxon>
        <taxon>Fungi</taxon>
        <taxon>Dikarya</taxon>
        <taxon>Ascomycota</taxon>
        <taxon>Pezizomycotina</taxon>
        <taxon>Dothideomycetes</taxon>
        <taxon>Dothideomycetidae</taxon>
        <taxon>Dothideales</taxon>
        <taxon>Saccotheciaceae</taxon>
        <taxon>Aureobasidium</taxon>
    </lineage>
</organism>
<dbReference type="PROSITE" id="PS50157">
    <property type="entry name" value="ZINC_FINGER_C2H2_2"/>
    <property type="match status" value="1"/>
</dbReference>
<dbReference type="Gene3D" id="3.30.160.60">
    <property type="entry name" value="Classic Zinc Finger"/>
    <property type="match status" value="1"/>
</dbReference>
<proteinExistence type="predicted"/>
<comment type="caution">
    <text evidence="4">The sequence shown here is derived from an EMBL/GenBank/DDBJ whole genome shotgun (WGS) entry which is preliminary data.</text>
</comment>
<evidence type="ECO:0000256" key="1">
    <source>
        <dbReference type="PROSITE-ProRule" id="PRU00042"/>
    </source>
</evidence>
<evidence type="ECO:0000256" key="2">
    <source>
        <dbReference type="SAM" id="MobiDB-lite"/>
    </source>
</evidence>
<dbReference type="EMBL" id="JASGXD010000006">
    <property type="protein sequence ID" value="KAK6004884.1"/>
    <property type="molecule type" value="Genomic_DNA"/>
</dbReference>
<dbReference type="InterPro" id="IPR013087">
    <property type="entry name" value="Znf_C2H2_type"/>
</dbReference>
<evidence type="ECO:0000313" key="4">
    <source>
        <dbReference type="EMBL" id="KAK6004884.1"/>
    </source>
</evidence>
<evidence type="ECO:0000259" key="3">
    <source>
        <dbReference type="PROSITE" id="PS50157"/>
    </source>
</evidence>
<accession>A0ABR0TKW4</accession>
<feature type="region of interest" description="Disordered" evidence="2">
    <location>
        <begin position="273"/>
        <end position="321"/>
    </location>
</feature>
<gene>
    <name evidence="4" type="ORF">QM012_007663</name>
</gene>
<reference evidence="4 5" key="1">
    <citation type="submission" date="2023-11" db="EMBL/GenBank/DDBJ databases">
        <title>Draft genome sequence and annotation of the polyextremotolerant black yeast-like fungus Aureobasidium pullulans NRRL 62042.</title>
        <authorList>
            <person name="Dielentheis-Frenken M.R.E."/>
            <person name="Wibberg D."/>
            <person name="Blank L.M."/>
            <person name="Tiso T."/>
        </authorList>
    </citation>
    <scope>NUCLEOTIDE SEQUENCE [LARGE SCALE GENOMIC DNA]</scope>
    <source>
        <strain evidence="4 5">NRRL 62042</strain>
    </source>
</reference>